<feature type="binding site" evidence="7">
    <location>
        <position position="41"/>
    </location>
    <ligand>
        <name>ATP</name>
        <dbReference type="ChEBI" id="CHEBI:30616"/>
    </ligand>
</feature>
<evidence type="ECO:0000313" key="9">
    <source>
        <dbReference type="EMBL" id="NTY63526.1"/>
    </source>
</evidence>
<evidence type="ECO:0000256" key="3">
    <source>
        <dbReference type="ARBA" id="ARBA00022679"/>
    </source>
</evidence>
<proteinExistence type="predicted"/>
<organism evidence="9 10">
    <name type="scientific">Mycolicibacterium sphagni</name>
    <dbReference type="NCBI Taxonomy" id="1786"/>
    <lineage>
        <taxon>Bacteria</taxon>
        <taxon>Bacillati</taxon>
        <taxon>Actinomycetota</taxon>
        <taxon>Actinomycetes</taxon>
        <taxon>Mycobacteriales</taxon>
        <taxon>Mycobacteriaceae</taxon>
        <taxon>Mycolicibacterium</taxon>
    </lineage>
</organism>
<dbReference type="PROSITE" id="PS50011">
    <property type="entry name" value="PROTEIN_KINASE_DOM"/>
    <property type="match status" value="1"/>
</dbReference>
<dbReference type="EMBL" id="VBSB01000035">
    <property type="protein sequence ID" value="NTY63526.1"/>
    <property type="molecule type" value="Genomic_DNA"/>
</dbReference>
<dbReference type="SMART" id="SM00220">
    <property type="entry name" value="S_TKc"/>
    <property type="match status" value="1"/>
</dbReference>
<dbReference type="PROSITE" id="PS00108">
    <property type="entry name" value="PROTEIN_KINASE_ST"/>
    <property type="match status" value="1"/>
</dbReference>
<accession>A0ABX2K934</accession>
<evidence type="ECO:0000256" key="5">
    <source>
        <dbReference type="ARBA" id="ARBA00022777"/>
    </source>
</evidence>
<comment type="caution">
    <text evidence="9">The sequence shown here is derived from an EMBL/GenBank/DDBJ whole genome shotgun (WGS) entry which is preliminary data.</text>
</comment>
<dbReference type="PROSITE" id="PS00107">
    <property type="entry name" value="PROTEIN_KINASE_ATP"/>
    <property type="match status" value="1"/>
</dbReference>
<dbReference type="InterPro" id="IPR011009">
    <property type="entry name" value="Kinase-like_dom_sf"/>
</dbReference>
<dbReference type="RefSeq" id="WP_174401122.1">
    <property type="nucleotide sequence ID" value="NZ_VBSB01000035.1"/>
</dbReference>
<evidence type="ECO:0000313" key="10">
    <source>
        <dbReference type="Proteomes" id="UP000708347"/>
    </source>
</evidence>
<evidence type="ECO:0000256" key="7">
    <source>
        <dbReference type="PROSITE-ProRule" id="PRU10141"/>
    </source>
</evidence>
<dbReference type="GO" id="GO:0004674">
    <property type="term" value="F:protein serine/threonine kinase activity"/>
    <property type="evidence" value="ECO:0007669"/>
    <property type="project" value="UniProtKB-KW"/>
</dbReference>
<dbReference type="PANTHER" id="PTHR43289">
    <property type="entry name" value="MITOGEN-ACTIVATED PROTEIN KINASE KINASE KINASE 20-RELATED"/>
    <property type="match status" value="1"/>
</dbReference>
<protein>
    <recommendedName>
        <fullName evidence="1">non-specific serine/threonine protein kinase</fullName>
        <ecNumber evidence="1">2.7.11.1</ecNumber>
    </recommendedName>
</protein>
<evidence type="ECO:0000259" key="8">
    <source>
        <dbReference type="PROSITE" id="PS50011"/>
    </source>
</evidence>
<keyword evidence="6 7" id="KW-0067">ATP-binding</keyword>
<keyword evidence="5 9" id="KW-0418">Kinase</keyword>
<dbReference type="Pfam" id="PF00069">
    <property type="entry name" value="Pkinase"/>
    <property type="match status" value="1"/>
</dbReference>
<keyword evidence="3" id="KW-0808">Transferase</keyword>
<dbReference type="InterPro" id="IPR000719">
    <property type="entry name" value="Prot_kinase_dom"/>
</dbReference>
<dbReference type="SUPFAM" id="SSF56112">
    <property type="entry name" value="Protein kinase-like (PK-like)"/>
    <property type="match status" value="1"/>
</dbReference>
<dbReference type="Gene3D" id="3.30.200.20">
    <property type="entry name" value="Phosphorylase Kinase, domain 1"/>
    <property type="match status" value="1"/>
</dbReference>
<evidence type="ECO:0000256" key="4">
    <source>
        <dbReference type="ARBA" id="ARBA00022741"/>
    </source>
</evidence>
<keyword evidence="2 9" id="KW-0723">Serine/threonine-protein kinase</keyword>
<dbReference type="Gene3D" id="1.10.510.10">
    <property type="entry name" value="Transferase(Phosphotransferase) domain 1"/>
    <property type="match status" value="1"/>
</dbReference>
<dbReference type="CDD" id="cd14014">
    <property type="entry name" value="STKc_PknB_like"/>
    <property type="match status" value="1"/>
</dbReference>
<reference evidence="9 10" key="1">
    <citation type="submission" date="2019-05" db="EMBL/GenBank/DDBJ databases">
        <title>Mycolicibacterium sphagni ENV482 genome assembly.</title>
        <authorList>
            <person name="Chen W."/>
            <person name="Faulkner N.W."/>
            <person name="Hyman M.R."/>
        </authorList>
    </citation>
    <scope>NUCLEOTIDE SEQUENCE [LARGE SCALE GENOMIC DNA]</scope>
    <source>
        <strain evidence="9 10">ENV482</strain>
    </source>
</reference>
<dbReference type="PANTHER" id="PTHR43289:SF6">
    <property type="entry name" value="SERINE_THREONINE-PROTEIN KINASE NEKL-3"/>
    <property type="match status" value="1"/>
</dbReference>
<sequence length="268" mass="28944">MLRPGDVLAGYIVDRVLGQGGSSAVYLAHVESDPHNAFALKVLHEDHAGAEALERLQHEFSVADGLRHEHIVRVCGHGPSWLAMEYVDGGNSIALESLADRLVALAQVADALDYAHGQGISHCDVKPTNILVFKDFVRRGAVLIDFGIASGIDGRSAVASCQPAYFQGSLPFVAPELLIGRAPSAQTDEYELACTAVSLITGAPPFPATTAVQLMDAHLRRPPPRISRRMSWIPGAFDSILSKAMAKRPEDRYQTCSEFVHLITRVLS</sequence>
<keyword evidence="10" id="KW-1185">Reference proteome</keyword>
<gene>
    <name evidence="9" type="ORF">FEG63_28810</name>
</gene>
<dbReference type="InterPro" id="IPR017441">
    <property type="entry name" value="Protein_kinase_ATP_BS"/>
</dbReference>
<keyword evidence="4 7" id="KW-0547">Nucleotide-binding</keyword>
<feature type="domain" description="Protein kinase" evidence="8">
    <location>
        <begin position="11"/>
        <end position="264"/>
    </location>
</feature>
<dbReference type="EC" id="2.7.11.1" evidence="1"/>
<evidence type="ECO:0000256" key="2">
    <source>
        <dbReference type="ARBA" id="ARBA00022527"/>
    </source>
</evidence>
<evidence type="ECO:0000256" key="6">
    <source>
        <dbReference type="ARBA" id="ARBA00022840"/>
    </source>
</evidence>
<evidence type="ECO:0000256" key="1">
    <source>
        <dbReference type="ARBA" id="ARBA00012513"/>
    </source>
</evidence>
<dbReference type="InterPro" id="IPR008271">
    <property type="entry name" value="Ser/Thr_kinase_AS"/>
</dbReference>
<name>A0ABX2K934_9MYCO</name>
<dbReference type="Proteomes" id="UP000708347">
    <property type="component" value="Unassembled WGS sequence"/>
</dbReference>